<dbReference type="EMBL" id="MIGC01002920">
    <property type="protein sequence ID" value="PHJ20263.1"/>
    <property type="molecule type" value="Genomic_DNA"/>
</dbReference>
<dbReference type="GeneID" id="94429282"/>
<dbReference type="RefSeq" id="XP_067921953.1">
    <property type="nucleotide sequence ID" value="XM_068066071.1"/>
</dbReference>
<dbReference type="Proteomes" id="UP000221165">
    <property type="component" value="Unassembled WGS sequence"/>
</dbReference>
<feature type="non-terminal residue" evidence="1">
    <location>
        <position position="1"/>
    </location>
</feature>
<reference evidence="1 2" key="1">
    <citation type="journal article" date="2017" name="Int. J. Parasitol.">
        <title>The genome of the protozoan parasite Cystoisospora suis and a reverse vaccinology approach to identify vaccine candidates.</title>
        <authorList>
            <person name="Palmieri N."/>
            <person name="Shrestha A."/>
            <person name="Ruttkowski B."/>
            <person name="Beck T."/>
            <person name="Vogl C."/>
            <person name="Tomley F."/>
            <person name="Blake D.P."/>
            <person name="Joachim A."/>
        </authorList>
    </citation>
    <scope>NUCLEOTIDE SEQUENCE [LARGE SCALE GENOMIC DNA]</scope>
    <source>
        <strain evidence="1 2">Wien I</strain>
    </source>
</reference>
<keyword evidence="2" id="KW-1185">Reference proteome</keyword>
<accession>A0A2C6KWA8</accession>
<gene>
    <name evidence="1" type="ORF">CSUI_005905</name>
</gene>
<organism evidence="1 2">
    <name type="scientific">Cystoisospora suis</name>
    <dbReference type="NCBI Taxonomy" id="483139"/>
    <lineage>
        <taxon>Eukaryota</taxon>
        <taxon>Sar</taxon>
        <taxon>Alveolata</taxon>
        <taxon>Apicomplexa</taxon>
        <taxon>Conoidasida</taxon>
        <taxon>Coccidia</taxon>
        <taxon>Eucoccidiorida</taxon>
        <taxon>Eimeriorina</taxon>
        <taxon>Sarcocystidae</taxon>
        <taxon>Cystoisospora</taxon>
    </lineage>
</organism>
<proteinExistence type="predicted"/>
<dbReference type="VEuPathDB" id="ToxoDB:CSUI_005905"/>
<evidence type="ECO:0000313" key="1">
    <source>
        <dbReference type="EMBL" id="PHJ20263.1"/>
    </source>
</evidence>
<comment type="caution">
    <text evidence="1">The sequence shown here is derived from an EMBL/GenBank/DDBJ whole genome shotgun (WGS) entry which is preliminary data.</text>
</comment>
<sequence>FEGTREDVLLFPVTRLSSRLARGAEGSRVHRVVEEYPGWPCLKARQGMRDRTQQGLAVWCIVSRVHP</sequence>
<protein>
    <submittedName>
        <fullName evidence="1">Uncharacterized protein</fullName>
    </submittedName>
</protein>
<dbReference type="AlphaFoldDB" id="A0A2C6KWA8"/>
<evidence type="ECO:0000313" key="2">
    <source>
        <dbReference type="Proteomes" id="UP000221165"/>
    </source>
</evidence>
<name>A0A2C6KWA8_9APIC</name>